<evidence type="ECO:0000313" key="3">
    <source>
        <dbReference type="Proteomes" id="UP000029066"/>
    </source>
</evidence>
<keyword evidence="1" id="KW-0472">Membrane</keyword>
<reference evidence="2 3" key="1">
    <citation type="submission" date="2014-03" db="EMBL/GenBank/DDBJ databases">
        <title>Genomics of Bifidobacteria.</title>
        <authorList>
            <person name="Ventura M."/>
            <person name="Milani C."/>
            <person name="Lugli G.A."/>
        </authorList>
    </citation>
    <scope>NUCLEOTIDE SEQUENCE [LARGE SCALE GENOMIC DNA]</scope>
    <source>
        <strain evidence="2 3">DSM 23967</strain>
    </source>
</reference>
<sequence>MMAARVGKRIIGVIGALLIIVVAAVFAIPVHAAEVVESAASTGRALAMTGSNILSVVVVVVVLLVLAAVLFAFSKRKQPRR</sequence>
<comment type="caution">
    <text evidence="2">The sequence shown here is derived from an EMBL/GenBank/DDBJ whole genome shotgun (WGS) entry which is preliminary data.</text>
</comment>
<feature type="transmembrane region" description="Helical" evidence="1">
    <location>
        <begin position="48"/>
        <end position="73"/>
    </location>
</feature>
<keyword evidence="1" id="KW-0812">Transmembrane</keyword>
<evidence type="ECO:0000313" key="2">
    <source>
        <dbReference type="EMBL" id="KFI93864.1"/>
    </source>
</evidence>
<gene>
    <name evidence="2" type="ORF">BISA_1688</name>
</gene>
<organism evidence="2 3">
    <name type="scientific">Bifidobacterium saguini DSM 23967</name>
    <dbReference type="NCBI Taxonomy" id="1437607"/>
    <lineage>
        <taxon>Bacteria</taxon>
        <taxon>Bacillati</taxon>
        <taxon>Actinomycetota</taxon>
        <taxon>Actinomycetes</taxon>
        <taxon>Bifidobacteriales</taxon>
        <taxon>Bifidobacteriaceae</taxon>
        <taxon>Bifidobacterium</taxon>
    </lineage>
</organism>
<protein>
    <submittedName>
        <fullName evidence="2">Uncharacterized protein</fullName>
    </submittedName>
</protein>
<dbReference type="EMBL" id="JGZN01000004">
    <property type="protein sequence ID" value="KFI93864.1"/>
    <property type="molecule type" value="Genomic_DNA"/>
</dbReference>
<name>A0A087DEB4_9BIFI</name>
<keyword evidence="1" id="KW-1133">Transmembrane helix</keyword>
<dbReference type="Proteomes" id="UP000029066">
    <property type="component" value="Unassembled WGS sequence"/>
</dbReference>
<evidence type="ECO:0000256" key="1">
    <source>
        <dbReference type="SAM" id="Phobius"/>
    </source>
</evidence>
<proteinExistence type="predicted"/>
<dbReference type="STRING" id="1437607.BISA_1688"/>
<accession>A0A087DEB4</accession>
<dbReference type="AlphaFoldDB" id="A0A087DEB4"/>
<dbReference type="RefSeq" id="WP_033889901.1">
    <property type="nucleotide sequence ID" value="NZ_JDUT01000009.1"/>
</dbReference>